<comment type="caution">
    <text evidence="1">The sequence shown here is derived from an EMBL/GenBank/DDBJ whole genome shotgun (WGS) entry which is preliminary data.</text>
</comment>
<dbReference type="AlphaFoldDB" id="A0A2S9YE39"/>
<protein>
    <submittedName>
        <fullName evidence="1">Uncharacterized protein</fullName>
    </submittedName>
</protein>
<evidence type="ECO:0000313" key="1">
    <source>
        <dbReference type="EMBL" id="PRQ03302.1"/>
    </source>
</evidence>
<sequence>MQAALLAPLAPAQVGTDADRRAAALDLSTTASHAACHNIAYQLAC</sequence>
<proteinExistence type="predicted"/>
<dbReference type="EMBL" id="PVNK01000096">
    <property type="protein sequence ID" value="PRQ03302.1"/>
    <property type="molecule type" value="Genomic_DNA"/>
</dbReference>
<keyword evidence="2" id="KW-1185">Reference proteome</keyword>
<gene>
    <name evidence="1" type="ORF">ENSA5_17390</name>
</gene>
<organism evidence="1 2">
    <name type="scientific">Enhygromyxa salina</name>
    <dbReference type="NCBI Taxonomy" id="215803"/>
    <lineage>
        <taxon>Bacteria</taxon>
        <taxon>Pseudomonadati</taxon>
        <taxon>Myxococcota</taxon>
        <taxon>Polyangia</taxon>
        <taxon>Nannocystales</taxon>
        <taxon>Nannocystaceae</taxon>
        <taxon>Enhygromyxa</taxon>
    </lineage>
</organism>
<reference evidence="1 2" key="1">
    <citation type="submission" date="2018-03" db="EMBL/GenBank/DDBJ databases">
        <title>Draft Genome Sequences of the Obligatory Marine Myxobacteria Enhygromyxa salina SWB005.</title>
        <authorList>
            <person name="Poehlein A."/>
            <person name="Moghaddam J.A."/>
            <person name="Harms H."/>
            <person name="Alanjari M."/>
            <person name="Koenig G.M."/>
            <person name="Daniel R."/>
            <person name="Schaeberle T.F."/>
        </authorList>
    </citation>
    <scope>NUCLEOTIDE SEQUENCE [LARGE SCALE GENOMIC DNA]</scope>
    <source>
        <strain evidence="1 2">SWB005</strain>
    </source>
</reference>
<dbReference type="Proteomes" id="UP000237968">
    <property type="component" value="Unassembled WGS sequence"/>
</dbReference>
<name>A0A2S9YE39_9BACT</name>
<evidence type="ECO:0000313" key="2">
    <source>
        <dbReference type="Proteomes" id="UP000237968"/>
    </source>
</evidence>
<accession>A0A2S9YE39</accession>